<dbReference type="eggNOG" id="COG2814">
    <property type="taxonomic scope" value="Bacteria"/>
</dbReference>
<keyword evidence="3 6" id="KW-0812">Transmembrane</keyword>
<evidence type="ECO:0000313" key="8">
    <source>
        <dbReference type="EMBL" id="ABX09760.1"/>
    </source>
</evidence>
<dbReference type="RefSeq" id="WP_012196380.1">
    <property type="nucleotide sequence ID" value="NC_009976.1"/>
</dbReference>
<dbReference type="PANTHER" id="PTHR23504:SF15">
    <property type="entry name" value="MAJOR FACILITATOR SUPERFAMILY (MFS) PROFILE DOMAIN-CONTAINING PROTEIN"/>
    <property type="match status" value="1"/>
</dbReference>
<sequence>MASRNRLIPIQLCAFFTLLDDRLGESFVFPLLPFLLERFTSSGVTLTLLTGSYALAQFTVSPLIGALSDRFGRKPILKICVGGSLVAISLFGITLSLNWTNILPIWATGLPLLLLFIARIIDGLSGGTAATATAILADISTPENRAKTFGLIGLAFGLGFAIGPPLGGRLAEVNPTLAVIPAALFALINLGLVTWFLPETLPINSRNRLPKKRNLNPFSQLSKLFRNPSVRKPCLSFFLFFMAFNGFTAILVLYLKEAFSWTSALSGWVFALVGLIAMIVQGGLIGPLVKQFGELKLTITGLGLLTIGCLLIPMANQENSIPIVFTGAALLATGTGLVTPCLRSLISRRIDISSQGTVLGGLQGLQSLGTFVGGITAGFVYDQLGQKSPFFGGAIILVIVIALLIGIPLDKRKAQVI</sequence>
<dbReference type="InterPro" id="IPR011701">
    <property type="entry name" value="MFS"/>
</dbReference>
<evidence type="ECO:0000259" key="7">
    <source>
        <dbReference type="PROSITE" id="PS50850"/>
    </source>
</evidence>
<protein>
    <submittedName>
        <fullName evidence="8">Multidrug efflux transporter, MFS family</fullName>
    </submittedName>
</protein>
<feature type="transmembrane region" description="Helical" evidence="6">
    <location>
        <begin position="267"/>
        <end position="285"/>
    </location>
</feature>
<feature type="transmembrane region" description="Helical" evidence="6">
    <location>
        <begin position="149"/>
        <end position="166"/>
    </location>
</feature>
<dbReference type="PANTHER" id="PTHR23504">
    <property type="entry name" value="MAJOR FACILITATOR SUPERFAMILY DOMAIN-CONTAINING PROTEIN 10"/>
    <property type="match status" value="1"/>
</dbReference>
<evidence type="ECO:0000256" key="4">
    <source>
        <dbReference type="ARBA" id="ARBA00022989"/>
    </source>
</evidence>
<dbReference type="OrthoDB" id="9793283at2"/>
<comment type="subcellular location">
    <subcellularLocation>
        <location evidence="1">Cell membrane</location>
        <topology evidence="1">Multi-pass membrane protein</topology>
    </subcellularLocation>
</comment>
<dbReference type="STRING" id="93059.P9211_18291"/>
<keyword evidence="2" id="KW-0813">Transport</keyword>
<evidence type="ECO:0000256" key="6">
    <source>
        <dbReference type="SAM" id="Phobius"/>
    </source>
</evidence>
<feature type="transmembrane region" description="Helical" evidence="6">
    <location>
        <begin position="321"/>
        <end position="346"/>
    </location>
</feature>
<evidence type="ECO:0000256" key="3">
    <source>
        <dbReference type="ARBA" id="ARBA00022692"/>
    </source>
</evidence>
<proteinExistence type="predicted"/>
<evidence type="ECO:0000256" key="5">
    <source>
        <dbReference type="ARBA" id="ARBA00023136"/>
    </source>
</evidence>
<feature type="transmembrane region" description="Helical" evidence="6">
    <location>
        <begin position="234"/>
        <end position="255"/>
    </location>
</feature>
<keyword evidence="5 6" id="KW-0472">Membrane</keyword>
<organism evidence="8 9">
    <name type="scientific">Prochlorococcus marinus (strain MIT 9211)</name>
    <dbReference type="NCBI Taxonomy" id="93059"/>
    <lineage>
        <taxon>Bacteria</taxon>
        <taxon>Bacillati</taxon>
        <taxon>Cyanobacteriota</taxon>
        <taxon>Cyanophyceae</taxon>
        <taxon>Synechococcales</taxon>
        <taxon>Prochlorococcaceae</taxon>
        <taxon>Prochlorococcus</taxon>
    </lineage>
</organism>
<dbReference type="AlphaFoldDB" id="A9BDP8"/>
<feature type="domain" description="Major facilitator superfamily (MFS) profile" evidence="7">
    <location>
        <begin position="6"/>
        <end position="411"/>
    </location>
</feature>
<keyword evidence="9" id="KW-1185">Reference proteome</keyword>
<dbReference type="HOGENOM" id="CLU_001265_10_11_3"/>
<feature type="transmembrane region" description="Helical" evidence="6">
    <location>
        <begin position="297"/>
        <end position="315"/>
    </location>
</feature>
<feature type="transmembrane region" description="Helical" evidence="6">
    <location>
        <begin position="178"/>
        <end position="198"/>
    </location>
</feature>
<dbReference type="Proteomes" id="UP000000788">
    <property type="component" value="Chromosome"/>
</dbReference>
<gene>
    <name evidence="8" type="ordered locus">P9211_18291</name>
</gene>
<evidence type="ECO:0000256" key="1">
    <source>
        <dbReference type="ARBA" id="ARBA00004651"/>
    </source>
</evidence>
<keyword evidence="4 6" id="KW-1133">Transmembrane helix</keyword>
<evidence type="ECO:0000256" key="2">
    <source>
        <dbReference type="ARBA" id="ARBA00022448"/>
    </source>
</evidence>
<dbReference type="CDD" id="cd17330">
    <property type="entry name" value="MFS_SLC46_TetA_like"/>
    <property type="match status" value="1"/>
</dbReference>
<name>A9BDP8_PROM4</name>
<feature type="transmembrane region" description="Helical" evidence="6">
    <location>
        <begin position="358"/>
        <end position="378"/>
    </location>
</feature>
<dbReference type="SUPFAM" id="SSF103473">
    <property type="entry name" value="MFS general substrate transporter"/>
    <property type="match status" value="1"/>
</dbReference>
<dbReference type="EMBL" id="CP000878">
    <property type="protein sequence ID" value="ABX09760.1"/>
    <property type="molecule type" value="Genomic_DNA"/>
</dbReference>
<dbReference type="GO" id="GO:0005886">
    <property type="term" value="C:plasma membrane"/>
    <property type="evidence" value="ECO:0007669"/>
    <property type="project" value="UniProtKB-SubCell"/>
</dbReference>
<dbReference type="KEGG" id="pmj:P9211_18291"/>
<dbReference type="PROSITE" id="PS50850">
    <property type="entry name" value="MFS"/>
    <property type="match status" value="1"/>
</dbReference>
<dbReference type="GO" id="GO:0022857">
    <property type="term" value="F:transmembrane transporter activity"/>
    <property type="evidence" value="ECO:0007669"/>
    <property type="project" value="InterPro"/>
</dbReference>
<feature type="transmembrane region" description="Helical" evidence="6">
    <location>
        <begin position="79"/>
        <end position="100"/>
    </location>
</feature>
<dbReference type="InterPro" id="IPR020846">
    <property type="entry name" value="MFS_dom"/>
</dbReference>
<dbReference type="Gene3D" id="1.20.1250.20">
    <property type="entry name" value="MFS general substrate transporter like domains"/>
    <property type="match status" value="1"/>
</dbReference>
<dbReference type="Pfam" id="PF07690">
    <property type="entry name" value="MFS_1"/>
    <property type="match status" value="1"/>
</dbReference>
<accession>A9BDP8</accession>
<feature type="transmembrane region" description="Helical" evidence="6">
    <location>
        <begin position="390"/>
        <end position="409"/>
    </location>
</feature>
<reference evidence="8 9" key="1">
    <citation type="journal article" date="2007" name="PLoS Genet.">
        <title>Patterns and implications of gene gain and loss in the evolution of Prochlorococcus.</title>
        <authorList>
            <person name="Kettler G.C."/>
            <person name="Martiny A.C."/>
            <person name="Huang K."/>
            <person name="Zucker J."/>
            <person name="Coleman M.L."/>
            <person name="Rodrigue S."/>
            <person name="Chen F."/>
            <person name="Lapidus A."/>
            <person name="Ferriera S."/>
            <person name="Johnson J."/>
            <person name="Steglich C."/>
            <person name="Church G.M."/>
            <person name="Richardson P."/>
            <person name="Chisholm S.W."/>
        </authorList>
    </citation>
    <scope>NUCLEOTIDE SEQUENCE [LARGE SCALE GENOMIC DNA]</scope>
    <source>
        <strain evidence="9">MIT 9211</strain>
    </source>
</reference>
<evidence type="ECO:0000313" key="9">
    <source>
        <dbReference type="Proteomes" id="UP000000788"/>
    </source>
</evidence>
<feature type="transmembrane region" description="Helical" evidence="6">
    <location>
        <begin position="112"/>
        <end position="137"/>
    </location>
</feature>
<dbReference type="InterPro" id="IPR036259">
    <property type="entry name" value="MFS_trans_sf"/>
</dbReference>